<evidence type="ECO:0000256" key="3">
    <source>
        <dbReference type="ARBA" id="ARBA00022692"/>
    </source>
</evidence>
<protein>
    <submittedName>
        <fullName evidence="7">MFS general substrate transporter</fullName>
    </submittedName>
</protein>
<dbReference type="InParanoid" id="A0A3N4KKD0"/>
<gene>
    <name evidence="7" type="ORF">P167DRAFT_489829</name>
</gene>
<dbReference type="SUPFAM" id="SSF103473">
    <property type="entry name" value="MFS general substrate transporter"/>
    <property type="match status" value="1"/>
</dbReference>
<accession>A0A3N4KKD0</accession>
<feature type="transmembrane region" description="Helical" evidence="6">
    <location>
        <begin position="396"/>
        <end position="417"/>
    </location>
</feature>
<evidence type="ECO:0000256" key="1">
    <source>
        <dbReference type="ARBA" id="ARBA00004651"/>
    </source>
</evidence>
<keyword evidence="5 6" id="KW-0472">Membrane</keyword>
<dbReference type="InterPro" id="IPR036259">
    <property type="entry name" value="MFS_trans_sf"/>
</dbReference>
<keyword evidence="3 6" id="KW-0812">Transmembrane</keyword>
<comment type="subcellular location">
    <subcellularLocation>
        <location evidence="1">Cell membrane</location>
        <topology evidence="1">Multi-pass membrane protein</topology>
    </subcellularLocation>
</comment>
<dbReference type="GO" id="GO:0022857">
    <property type="term" value="F:transmembrane transporter activity"/>
    <property type="evidence" value="ECO:0007669"/>
    <property type="project" value="InterPro"/>
</dbReference>
<feature type="transmembrane region" description="Helical" evidence="6">
    <location>
        <begin position="176"/>
        <end position="194"/>
    </location>
</feature>
<evidence type="ECO:0000313" key="7">
    <source>
        <dbReference type="EMBL" id="RPB11013.1"/>
    </source>
</evidence>
<evidence type="ECO:0000256" key="5">
    <source>
        <dbReference type="ARBA" id="ARBA00023136"/>
    </source>
</evidence>
<evidence type="ECO:0000256" key="2">
    <source>
        <dbReference type="ARBA" id="ARBA00022475"/>
    </source>
</evidence>
<dbReference type="OrthoDB" id="5344169at2759"/>
<evidence type="ECO:0000313" key="8">
    <source>
        <dbReference type="Proteomes" id="UP000277580"/>
    </source>
</evidence>
<dbReference type="Pfam" id="PF07690">
    <property type="entry name" value="MFS_1"/>
    <property type="match status" value="1"/>
</dbReference>
<proteinExistence type="predicted"/>
<organism evidence="7 8">
    <name type="scientific">Morchella conica CCBAS932</name>
    <dbReference type="NCBI Taxonomy" id="1392247"/>
    <lineage>
        <taxon>Eukaryota</taxon>
        <taxon>Fungi</taxon>
        <taxon>Dikarya</taxon>
        <taxon>Ascomycota</taxon>
        <taxon>Pezizomycotina</taxon>
        <taxon>Pezizomycetes</taxon>
        <taxon>Pezizales</taxon>
        <taxon>Morchellaceae</taxon>
        <taxon>Morchella</taxon>
    </lineage>
</organism>
<feature type="transmembrane region" description="Helical" evidence="6">
    <location>
        <begin position="200"/>
        <end position="222"/>
    </location>
</feature>
<evidence type="ECO:0000256" key="6">
    <source>
        <dbReference type="SAM" id="Phobius"/>
    </source>
</evidence>
<feature type="transmembrane region" description="Helical" evidence="6">
    <location>
        <begin position="88"/>
        <end position="108"/>
    </location>
</feature>
<evidence type="ECO:0000256" key="4">
    <source>
        <dbReference type="ARBA" id="ARBA00022989"/>
    </source>
</evidence>
<dbReference type="PANTHER" id="PTHR23513:SF6">
    <property type="entry name" value="MAJOR FACILITATOR SUPERFAMILY ASSOCIATED DOMAIN-CONTAINING PROTEIN"/>
    <property type="match status" value="1"/>
</dbReference>
<dbReference type="EMBL" id="ML119138">
    <property type="protein sequence ID" value="RPB11013.1"/>
    <property type="molecule type" value="Genomic_DNA"/>
</dbReference>
<dbReference type="InterPro" id="IPR011701">
    <property type="entry name" value="MFS"/>
</dbReference>
<keyword evidence="4 6" id="KW-1133">Transmembrane helix</keyword>
<dbReference type="Proteomes" id="UP000277580">
    <property type="component" value="Unassembled WGS sequence"/>
</dbReference>
<keyword evidence="2" id="KW-1003">Cell membrane</keyword>
<name>A0A3N4KKD0_9PEZI</name>
<sequence length="517" mass="56703">MGLLSHVREIYHAYSPTERRNIAIYIIGIMFYKLGLEAFNGSIVTLATDRFGSGSTYKKLGILQGLNQAFQCVGSILIAPLIKRFPTRSVLAAAVMFFGLLAAVLLVVDASTGGRMKKSGENKAHYGDWNPNALFPVYCASGIAYGMVELIRRVIPRDIVGGNVNKLRRMDATVHIFYEVAGTGGAFATTYLVLRLGNNYSFIVTPIFFTCACIVWSFISVLEFKVDIEHEKSNYFMQVWHGAKYFGESVYRGAVIIFSERKFMWLPLGYSVALYGHRYLESGIAPLVAKQVFKVSAYSQILVGGSNFGELLGALGVFFLNDFVPTPIPWLRADSLLLLIVWAVPHYYPPANNVNYAWTLAAVFMPISFGWAAGDVSLAAYIQACLARRESESRNVSALGAVMAFLYSTYIILFAILSSTLGRYIDSTIKSSGDAHVALFNIGGVQFTVLAAILFLATLIPRGALRLNPDLLDDESLDGEIPQGKSLEEVAEEHKLDMVGSREMEGGMPAEAVVRGG</sequence>
<feature type="transmembrane region" description="Helical" evidence="6">
    <location>
        <begin position="437"/>
        <end position="460"/>
    </location>
</feature>
<feature type="transmembrane region" description="Helical" evidence="6">
    <location>
        <begin position="360"/>
        <end position="384"/>
    </location>
</feature>
<dbReference type="Gene3D" id="1.20.1250.20">
    <property type="entry name" value="MFS general substrate transporter like domains"/>
    <property type="match status" value="1"/>
</dbReference>
<keyword evidence="8" id="KW-1185">Reference proteome</keyword>
<reference evidence="7 8" key="1">
    <citation type="journal article" date="2018" name="Nat. Ecol. Evol.">
        <title>Pezizomycetes genomes reveal the molecular basis of ectomycorrhizal truffle lifestyle.</title>
        <authorList>
            <person name="Murat C."/>
            <person name="Payen T."/>
            <person name="Noel B."/>
            <person name="Kuo A."/>
            <person name="Morin E."/>
            <person name="Chen J."/>
            <person name="Kohler A."/>
            <person name="Krizsan K."/>
            <person name="Balestrini R."/>
            <person name="Da Silva C."/>
            <person name="Montanini B."/>
            <person name="Hainaut M."/>
            <person name="Levati E."/>
            <person name="Barry K.W."/>
            <person name="Belfiori B."/>
            <person name="Cichocki N."/>
            <person name="Clum A."/>
            <person name="Dockter R.B."/>
            <person name="Fauchery L."/>
            <person name="Guy J."/>
            <person name="Iotti M."/>
            <person name="Le Tacon F."/>
            <person name="Lindquist E.A."/>
            <person name="Lipzen A."/>
            <person name="Malagnac F."/>
            <person name="Mello A."/>
            <person name="Molinier V."/>
            <person name="Miyauchi S."/>
            <person name="Poulain J."/>
            <person name="Riccioni C."/>
            <person name="Rubini A."/>
            <person name="Sitrit Y."/>
            <person name="Splivallo R."/>
            <person name="Traeger S."/>
            <person name="Wang M."/>
            <person name="Zifcakova L."/>
            <person name="Wipf D."/>
            <person name="Zambonelli A."/>
            <person name="Paolocci F."/>
            <person name="Nowrousian M."/>
            <person name="Ottonello S."/>
            <person name="Baldrian P."/>
            <person name="Spatafora J.W."/>
            <person name="Henrissat B."/>
            <person name="Nagy L.G."/>
            <person name="Aury J.M."/>
            <person name="Wincker P."/>
            <person name="Grigoriev I.V."/>
            <person name="Bonfante P."/>
            <person name="Martin F.M."/>
        </authorList>
    </citation>
    <scope>NUCLEOTIDE SEQUENCE [LARGE SCALE GENOMIC DNA]</scope>
    <source>
        <strain evidence="7 8">CCBAS932</strain>
    </source>
</reference>
<feature type="transmembrane region" description="Helical" evidence="6">
    <location>
        <begin position="22"/>
        <end position="48"/>
    </location>
</feature>
<dbReference type="PANTHER" id="PTHR23513">
    <property type="entry name" value="INTEGRAL MEMBRANE EFFLUX PROTEIN-RELATED"/>
    <property type="match status" value="1"/>
</dbReference>
<dbReference type="GO" id="GO:0005886">
    <property type="term" value="C:plasma membrane"/>
    <property type="evidence" value="ECO:0007669"/>
    <property type="project" value="UniProtKB-SubCell"/>
</dbReference>
<feature type="transmembrane region" description="Helical" evidence="6">
    <location>
        <begin position="60"/>
        <end position="82"/>
    </location>
</feature>
<dbReference type="AlphaFoldDB" id="A0A3N4KKD0"/>